<dbReference type="InterPro" id="IPR039057">
    <property type="entry name" value="Spo22/ZIP4"/>
</dbReference>
<keyword evidence="3" id="KW-1185">Reference proteome</keyword>
<keyword evidence="1" id="KW-0469">Meiosis</keyword>
<dbReference type="OrthoDB" id="65716at2759"/>
<dbReference type="PANTHER" id="PTHR40375">
    <property type="entry name" value="SPORULATION-SPECIFIC PROTEIN 22"/>
    <property type="match status" value="1"/>
</dbReference>
<accession>A0A6A6TKD8</accession>
<proteinExistence type="predicted"/>
<gene>
    <name evidence="2" type="ORF">K491DRAFT_194813</name>
</gene>
<evidence type="ECO:0000256" key="1">
    <source>
        <dbReference type="ARBA" id="ARBA00023254"/>
    </source>
</evidence>
<dbReference type="EMBL" id="MU004307">
    <property type="protein sequence ID" value="KAF2659423.1"/>
    <property type="molecule type" value="Genomic_DNA"/>
</dbReference>
<dbReference type="GO" id="GO:0051321">
    <property type="term" value="P:meiotic cell cycle"/>
    <property type="evidence" value="ECO:0007669"/>
    <property type="project" value="UniProtKB-KW"/>
</dbReference>
<reference evidence="2" key="1">
    <citation type="journal article" date="2020" name="Stud. Mycol.">
        <title>101 Dothideomycetes genomes: a test case for predicting lifestyles and emergence of pathogens.</title>
        <authorList>
            <person name="Haridas S."/>
            <person name="Albert R."/>
            <person name="Binder M."/>
            <person name="Bloem J."/>
            <person name="Labutti K."/>
            <person name="Salamov A."/>
            <person name="Andreopoulos B."/>
            <person name="Baker S."/>
            <person name="Barry K."/>
            <person name="Bills G."/>
            <person name="Bluhm B."/>
            <person name="Cannon C."/>
            <person name="Castanera R."/>
            <person name="Culley D."/>
            <person name="Daum C."/>
            <person name="Ezra D."/>
            <person name="Gonzalez J."/>
            <person name="Henrissat B."/>
            <person name="Kuo A."/>
            <person name="Liang C."/>
            <person name="Lipzen A."/>
            <person name="Lutzoni F."/>
            <person name="Magnuson J."/>
            <person name="Mondo S."/>
            <person name="Nolan M."/>
            <person name="Ohm R."/>
            <person name="Pangilinan J."/>
            <person name="Park H.-J."/>
            <person name="Ramirez L."/>
            <person name="Alfaro M."/>
            <person name="Sun H."/>
            <person name="Tritt A."/>
            <person name="Yoshinaga Y."/>
            <person name="Zwiers L.-H."/>
            <person name="Turgeon B."/>
            <person name="Goodwin S."/>
            <person name="Spatafora J."/>
            <person name="Crous P."/>
            <person name="Grigoriev I."/>
        </authorList>
    </citation>
    <scope>NUCLEOTIDE SEQUENCE</scope>
    <source>
        <strain evidence="2">CBS 122681</strain>
    </source>
</reference>
<dbReference type="Proteomes" id="UP000799324">
    <property type="component" value="Unassembled WGS sequence"/>
</dbReference>
<dbReference type="GO" id="GO:0090173">
    <property type="term" value="P:regulation of synaptonemal complex assembly"/>
    <property type="evidence" value="ECO:0007669"/>
    <property type="project" value="InterPro"/>
</dbReference>
<dbReference type="Pfam" id="PF08631">
    <property type="entry name" value="SPO22"/>
    <property type="match status" value="1"/>
</dbReference>
<evidence type="ECO:0000313" key="3">
    <source>
        <dbReference type="Proteomes" id="UP000799324"/>
    </source>
</evidence>
<protein>
    <submittedName>
        <fullName evidence="2">SPO22-domain-containing protein</fullName>
    </submittedName>
</protein>
<organism evidence="2 3">
    <name type="scientific">Lophiostoma macrostomum CBS 122681</name>
    <dbReference type="NCBI Taxonomy" id="1314788"/>
    <lineage>
        <taxon>Eukaryota</taxon>
        <taxon>Fungi</taxon>
        <taxon>Dikarya</taxon>
        <taxon>Ascomycota</taxon>
        <taxon>Pezizomycotina</taxon>
        <taxon>Dothideomycetes</taxon>
        <taxon>Pleosporomycetidae</taxon>
        <taxon>Pleosporales</taxon>
        <taxon>Lophiostomataceae</taxon>
        <taxon>Lophiostoma</taxon>
    </lineage>
</organism>
<sequence>MPPIYSAKSEREKKLKSLLSFASKLADRCQASHDATLLEDLQTHVRALPLQASSTIAAKQDELDKVGTELWNVSTRMRRGDGQANGKSQEETSQKNKVLTLLRVFSFLLLDTAAAQVPRTRERKHSIRLMKVALKAARVCIQNNELSLATKVLERAADYQEALDKSVHGEGEENGQLEDTLRVEYFAVRMTLAWRQDRMDTAEHMFAKCKPQKYAIDPSISESLGDLLYEIGKGLLGTRNYELAAHWLERAHDVLGEQDMEKLSHEAGELRLSIMQSTVQAYMKLRSSEMQAKAWHMLEFMETDYGEKLVVQLLKLELLSARDTMDSSQYFSVLSRIIRSVVLTETNFRMIMHQIHTLKQHSNTNACKALDDLIEARLFREENHNWIEKAAITRIWAGTASPTGENELELLQDLFATILRNTKHPLSAPATHAAQTLIWKRVEAAGGPDQPALAESWCRLCLHPLFEKAGEINKSKVARKIIQCASSRADFGAAREVFLKMSSIGRDEPLTRYLMYKVGLHSEDWDLASESLDSVCRQSLKDATLLYACVLEAQKAGNKRQAIVALGKVLDKYEFNAPTGIHLPALLRCNARLLTSELTIDGKLNADVAEELCKLFEGAKASRRRPSIPSHQSFTPQEFEWFSKNAYNLSLKYCAEMHPSNLVRLLGACSEFIRLLKDHSQSEDNHDLPLRSLFCEFLAACAFTTLARAEDNIQDCLRYYLQVQKHCHEFRRTVTHEVSLKKLGESSQTDVMTKHLQIIKLELEAVLKLEKWDAFDELFEECWKYKDSKHYETLADLILVIYAGVSKANLEGSYRNKVLSALQKIINLAWRQSDNGLVKLSRWLRCLFQLSLTFDESISLKCLDQASQIAAARHGVSQFDLPVEGATPTPKLATPPPSSSPLKIADEGLKDTKHYPCEELEWLATTSFNHAVDYYLQENDEQCKTWAEKAMALAQWAEDGGKLRGLLMQKYGGLVWQAE</sequence>
<evidence type="ECO:0000313" key="2">
    <source>
        <dbReference type="EMBL" id="KAF2659423.1"/>
    </source>
</evidence>
<dbReference type="PANTHER" id="PTHR40375:SF2">
    <property type="entry name" value="SPORULATION-SPECIFIC PROTEIN 22"/>
    <property type="match status" value="1"/>
</dbReference>
<dbReference type="InterPro" id="IPR013940">
    <property type="entry name" value="Spo22/ZIP4/TEX11"/>
</dbReference>
<name>A0A6A6TKD8_9PLEO</name>
<dbReference type="AlphaFoldDB" id="A0A6A6TKD8"/>